<feature type="non-terminal residue" evidence="10">
    <location>
        <position position="1"/>
    </location>
</feature>
<evidence type="ECO:0000256" key="7">
    <source>
        <dbReference type="ARBA" id="ARBA00023136"/>
    </source>
</evidence>
<dbReference type="PROSITE" id="PS00211">
    <property type="entry name" value="ABC_TRANSPORTER_1"/>
    <property type="match status" value="1"/>
</dbReference>
<feature type="transmembrane region" description="Helical" evidence="8">
    <location>
        <begin position="193"/>
        <end position="212"/>
    </location>
</feature>
<feature type="transmembrane region" description="Helical" evidence="8">
    <location>
        <begin position="315"/>
        <end position="340"/>
    </location>
</feature>
<dbReference type="InParanoid" id="G0R574"/>
<feature type="transmembrane region" description="Helical" evidence="8">
    <location>
        <begin position="283"/>
        <end position="303"/>
    </location>
</feature>
<proteinExistence type="predicted"/>
<dbReference type="GO" id="GO:0016020">
    <property type="term" value="C:membrane"/>
    <property type="evidence" value="ECO:0007669"/>
    <property type="project" value="UniProtKB-SubCell"/>
</dbReference>
<dbReference type="GO" id="GO:0016887">
    <property type="term" value="F:ATP hydrolysis activity"/>
    <property type="evidence" value="ECO:0007669"/>
    <property type="project" value="InterPro"/>
</dbReference>
<keyword evidence="2" id="KW-0813">Transport</keyword>
<dbReference type="Pfam" id="PF12698">
    <property type="entry name" value="ABC2_membrane_3"/>
    <property type="match status" value="1"/>
</dbReference>
<reference evidence="10 11" key="1">
    <citation type="submission" date="2011-07" db="EMBL/GenBank/DDBJ databases">
        <authorList>
            <person name="Coyne R."/>
            <person name="Brami D."/>
            <person name="Johnson J."/>
            <person name="Hostetler J."/>
            <person name="Hannick L."/>
            <person name="Clark T."/>
            <person name="Cassidy-Hanley D."/>
            <person name="Inman J."/>
        </authorList>
    </citation>
    <scope>NUCLEOTIDE SEQUENCE [LARGE SCALE GENOMIC DNA]</scope>
    <source>
        <strain evidence="10 11">G5</strain>
    </source>
</reference>
<evidence type="ECO:0000256" key="8">
    <source>
        <dbReference type="SAM" id="Phobius"/>
    </source>
</evidence>
<keyword evidence="5" id="KW-0067">ATP-binding</keyword>
<dbReference type="GO" id="GO:0140359">
    <property type="term" value="F:ABC-type transporter activity"/>
    <property type="evidence" value="ECO:0007669"/>
    <property type="project" value="InterPro"/>
</dbReference>
<evidence type="ECO:0000259" key="9">
    <source>
        <dbReference type="PROSITE" id="PS50893"/>
    </source>
</evidence>
<dbReference type="FunCoup" id="G0R574">
    <property type="interactions" value="32"/>
</dbReference>
<name>G0R574_ICHMU</name>
<evidence type="ECO:0000256" key="5">
    <source>
        <dbReference type="ARBA" id="ARBA00022840"/>
    </source>
</evidence>
<dbReference type="AlphaFoldDB" id="G0R574"/>
<comment type="subcellular location">
    <subcellularLocation>
        <location evidence="1">Membrane</location>
        <topology evidence="1">Multi-pass membrane protein</topology>
    </subcellularLocation>
</comment>
<keyword evidence="3 8" id="KW-0812">Transmembrane</keyword>
<keyword evidence="7 8" id="KW-0472">Membrane</keyword>
<dbReference type="PANTHER" id="PTHR19229">
    <property type="entry name" value="ATP-BINDING CASSETTE TRANSPORTER SUBFAMILY A ABCA"/>
    <property type="match status" value="1"/>
</dbReference>
<dbReference type="OrthoDB" id="10255969at2759"/>
<feature type="transmembrane region" description="Helical" evidence="8">
    <location>
        <begin position="251"/>
        <end position="271"/>
    </location>
</feature>
<protein>
    <recommendedName>
        <fullName evidence="9">ABC transporter domain-containing protein</fullName>
    </recommendedName>
</protein>
<dbReference type="eggNOG" id="KOG0059">
    <property type="taxonomic scope" value="Eukaryota"/>
</dbReference>
<dbReference type="OMA" id="LAWYFEH"/>
<dbReference type="EMBL" id="GL984361">
    <property type="protein sequence ID" value="EGR27398.1"/>
    <property type="molecule type" value="Genomic_DNA"/>
</dbReference>
<evidence type="ECO:0000256" key="4">
    <source>
        <dbReference type="ARBA" id="ARBA00022741"/>
    </source>
</evidence>
<dbReference type="InterPro" id="IPR003593">
    <property type="entry name" value="AAA+_ATPase"/>
</dbReference>
<dbReference type="Pfam" id="PF00005">
    <property type="entry name" value="ABC_tran"/>
    <property type="match status" value="1"/>
</dbReference>
<dbReference type="InterPro" id="IPR003439">
    <property type="entry name" value="ABC_transporter-like_ATP-bd"/>
</dbReference>
<dbReference type="GO" id="GO:0005319">
    <property type="term" value="F:lipid transporter activity"/>
    <property type="evidence" value="ECO:0007669"/>
    <property type="project" value="TreeGrafter"/>
</dbReference>
<dbReference type="InterPro" id="IPR026082">
    <property type="entry name" value="ABCA"/>
</dbReference>
<evidence type="ECO:0000256" key="6">
    <source>
        <dbReference type="ARBA" id="ARBA00022989"/>
    </source>
</evidence>
<dbReference type="RefSeq" id="XP_004024282.1">
    <property type="nucleotide sequence ID" value="XM_004024233.1"/>
</dbReference>
<dbReference type="InterPro" id="IPR017871">
    <property type="entry name" value="ABC_transporter-like_CS"/>
</dbReference>
<dbReference type="PROSITE" id="PS50893">
    <property type="entry name" value="ABC_TRANSPORTER_2"/>
    <property type="match status" value="1"/>
</dbReference>
<evidence type="ECO:0000313" key="10">
    <source>
        <dbReference type="EMBL" id="EGR27398.1"/>
    </source>
</evidence>
<dbReference type="STRING" id="857967.G0R574"/>
<feature type="transmembrane region" description="Helical" evidence="8">
    <location>
        <begin position="418"/>
        <end position="436"/>
    </location>
</feature>
<dbReference type="PANTHER" id="PTHR19229:SF263">
    <property type="entry name" value="CHROMOSOME UNDETERMINED SCAFFOLD_17, WHOLE GENOME SHOTGUN SEQUENCE"/>
    <property type="match status" value="1"/>
</dbReference>
<organism evidence="10 11">
    <name type="scientific">Ichthyophthirius multifiliis</name>
    <name type="common">White spot disease agent</name>
    <name type="synonym">Ich</name>
    <dbReference type="NCBI Taxonomy" id="5932"/>
    <lineage>
        <taxon>Eukaryota</taxon>
        <taxon>Sar</taxon>
        <taxon>Alveolata</taxon>
        <taxon>Ciliophora</taxon>
        <taxon>Intramacronucleata</taxon>
        <taxon>Oligohymenophorea</taxon>
        <taxon>Hymenostomatida</taxon>
        <taxon>Ophryoglenina</taxon>
        <taxon>Ichthyophthirius</taxon>
    </lineage>
</organism>
<dbReference type="GeneID" id="14903467"/>
<feature type="domain" description="ABC transporter" evidence="9">
    <location>
        <begin position="510"/>
        <end position="749"/>
    </location>
</feature>
<evidence type="ECO:0000256" key="1">
    <source>
        <dbReference type="ARBA" id="ARBA00004141"/>
    </source>
</evidence>
<feature type="transmembrane region" description="Helical" evidence="8">
    <location>
        <begin position="224"/>
        <end position="245"/>
    </location>
</feature>
<dbReference type="FunFam" id="3.40.50.300:FF:000665">
    <property type="entry name" value="ABC transporter A family member 2"/>
    <property type="match status" value="1"/>
</dbReference>
<gene>
    <name evidence="10" type="ORF">IMG5_196680</name>
</gene>
<dbReference type="Proteomes" id="UP000008983">
    <property type="component" value="Unassembled WGS sequence"/>
</dbReference>
<evidence type="ECO:0000256" key="2">
    <source>
        <dbReference type="ARBA" id="ARBA00022448"/>
    </source>
</evidence>
<dbReference type="Gene3D" id="3.40.50.300">
    <property type="entry name" value="P-loop containing nucleotide triphosphate hydrolases"/>
    <property type="match status" value="1"/>
</dbReference>
<evidence type="ECO:0000256" key="3">
    <source>
        <dbReference type="ARBA" id="ARBA00022692"/>
    </source>
</evidence>
<feature type="transmembrane region" description="Helical" evidence="8">
    <location>
        <begin position="448"/>
        <end position="473"/>
    </location>
</feature>
<keyword evidence="11" id="KW-1185">Reference proteome</keyword>
<keyword evidence="4" id="KW-0547">Nucleotide-binding</keyword>
<dbReference type="InterPro" id="IPR027417">
    <property type="entry name" value="P-loop_NTPase"/>
</dbReference>
<keyword evidence="6 8" id="KW-1133">Transmembrane helix</keyword>
<evidence type="ECO:0000313" key="11">
    <source>
        <dbReference type="Proteomes" id="UP000008983"/>
    </source>
</evidence>
<sequence length="839" mass="96969">YGIIGNREKWIDYVLDYVAYVNDLELEKDIRQLTDKNIQTNSNQFVNFIHTNPNMTQIGVVFCTSKWSIINDQISIPCQSNQMPPYNKKVVMYTIFYNWTLFYRSPYLSGFGKNLQKDWVLLRLKTSIDNAIIDFFSKYDIQVASQILDLENQNNQSILDIDFKERIENVAQDFPFAYNRFTTGYDVVTTNGAFYFFIPIMINFIILINEILREKQKKLRHGNFFFFYILFKKGIMVMGMSHFSYWLSWNITGGILNGITCFIQVCSGILFRFDIFIKTPFLIMFAFLWIFSLSITQISFLITNICTDTANGYSVAYGFLLMSIVLEFFLTNNFFVYYLYREDADFFIIFLKNAFITYPAYHYSKIFGDIAFKSGKHYSVQESRWIDGKEYTYQDLFEPIAGKFTLPKESSYECPSTFQSFFHLFLTICIYFWLSVYSDHVFPNVKQISIFLFNYVLFLIRIGVLQNNLYFLFHLNIGIMSQDLKKANTVKREKRRVKANLNGKAETKGIRIIKMGKTYHKYPFGIKTSKDKVALNKIYLEIEGGELLAILGHNGAGKSTLINILTGLLSPTSGTAEMMGYDINTEMKEIQSIMGVCPQFDILWDELTAEEHLYLFSLLKGVPQNQVQTQIKNSLQQVSLLNVMRAQVGTYSGGMKRRVSLAISAIGNPKIIFMDEPTTGMDPKTRREIWEMIRNLKKDKVVVLTTHAMEEAEVLADRIVVVAGGELKCIGTPLYLKNHYSDGYRLNLVTDQQNVDYARIAIKQAIPSCKILDEKGGNIIACVPVIHLNELGNFFKIMENEATDKSIYNLKNIIKDWGLSHSTIEEVFMKITKAKKYLL</sequence>
<accession>G0R574</accession>
<dbReference type="CDD" id="cd03263">
    <property type="entry name" value="ABC_subfamily_A"/>
    <property type="match status" value="1"/>
</dbReference>
<dbReference type="SUPFAM" id="SSF52540">
    <property type="entry name" value="P-loop containing nucleoside triphosphate hydrolases"/>
    <property type="match status" value="1"/>
</dbReference>
<dbReference type="GO" id="GO:0005524">
    <property type="term" value="F:ATP binding"/>
    <property type="evidence" value="ECO:0007669"/>
    <property type="project" value="UniProtKB-KW"/>
</dbReference>
<dbReference type="SMART" id="SM00382">
    <property type="entry name" value="AAA"/>
    <property type="match status" value="1"/>
</dbReference>
<dbReference type="InterPro" id="IPR013525">
    <property type="entry name" value="ABC2_TM"/>
</dbReference>